<dbReference type="Proteomes" id="UP000427906">
    <property type="component" value="Chromosome"/>
</dbReference>
<dbReference type="SUPFAM" id="SSF53098">
    <property type="entry name" value="Ribonuclease H-like"/>
    <property type="match status" value="1"/>
</dbReference>
<accession>A0A5K7YRJ7</accession>
<dbReference type="RefSeq" id="WP_155315546.1">
    <property type="nucleotide sequence ID" value="NZ_AP021874.1"/>
</dbReference>
<dbReference type="AlphaFoldDB" id="A0A5K7YRJ7"/>
<dbReference type="OrthoDB" id="5422351at2"/>
<name>A0A5K7YRJ7_9BACT</name>
<dbReference type="EMBL" id="AP021874">
    <property type="protein sequence ID" value="BBO67267.1"/>
    <property type="molecule type" value="Genomic_DNA"/>
</dbReference>
<protein>
    <recommendedName>
        <fullName evidence="3">Transposase IS4-like domain-containing protein</fullName>
    </recommendedName>
</protein>
<proteinExistence type="predicted"/>
<organism evidence="1 2">
    <name type="scientific">Desulfosarcina alkanivorans</name>
    <dbReference type="NCBI Taxonomy" id="571177"/>
    <lineage>
        <taxon>Bacteria</taxon>
        <taxon>Pseudomonadati</taxon>
        <taxon>Thermodesulfobacteriota</taxon>
        <taxon>Desulfobacteria</taxon>
        <taxon>Desulfobacterales</taxon>
        <taxon>Desulfosarcinaceae</taxon>
        <taxon>Desulfosarcina</taxon>
    </lineage>
</organism>
<evidence type="ECO:0000313" key="1">
    <source>
        <dbReference type="EMBL" id="BBO67267.1"/>
    </source>
</evidence>
<evidence type="ECO:0008006" key="3">
    <source>
        <dbReference type="Google" id="ProtNLM"/>
    </source>
</evidence>
<sequence>MPVDLANDEIIRIYGKRWDIEVFFKMAIQHLKLAKEIQCRDFDALIAHTSIVFMRYMFPAYQCRIETDHRTFGDLFYACCDEMADISFVEALYRILTLAGERLKEFASYCEKTASAIFDAIIGTALQYIGLSKSNGVTTAFA</sequence>
<keyword evidence="2" id="KW-1185">Reference proteome</keyword>
<dbReference type="InterPro" id="IPR012337">
    <property type="entry name" value="RNaseH-like_sf"/>
</dbReference>
<reference evidence="1 2" key="1">
    <citation type="submission" date="2019-11" db="EMBL/GenBank/DDBJ databases">
        <title>Comparative genomics of hydrocarbon-degrading Desulfosarcina strains.</title>
        <authorList>
            <person name="Watanabe M."/>
            <person name="Kojima H."/>
            <person name="Fukui M."/>
        </authorList>
    </citation>
    <scope>NUCLEOTIDE SEQUENCE [LARGE SCALE GENOMIC DNA]</scope>
    <source>
        <strain evidence="1 2">PL12</strain>
    </source>
</reference>
<dbReference type="KEGG" id="dalk:DSCA_11970"/>
<evidence type="ECO:0000313" key="2">
    <source>
        <dbReference type="Proteomes" id="UP000427906"/>
    </source>
</evidence>
<gene>
    <name evidence="1" type="ORF">DSCA_11970</name>
</gene>